<evidence type="ECO:0000313" key="1">
    <source>
        <dbReference type="EMBL" id="GAA3522692.1"/>
    </source>
</evidence>
<name>A0ABP6UUA1_9FLAO</name>
<dbReference type="RefSeq" id="WP_344930799.1">
    <property type="nucleotide sequence ID" value="NZ_BAABCW010000030.1"/>
</dbReference>
<accession>A0ABP6UUA1</accession>
<dbReference type="Proteomes" id="UP001500459">
    <property type="component" value="Unassembled WGS sequence"/>
</dbReference>
<keyword evidence="2" id="KW-1185">Reference proteome</keyword>
<gene>
    <name evidence="1" type="ORF">GCM10022393_41650</name>
</gene>
<sequence>MDYNLTGVYYFAGNIAFEIVVGVLSGGATVEAGVAKEFLTVLRWATDPLEFVIKRGKKFAAPVAKLMTKGLKVATDGAVSIGNKILFKIDIEASKIVLMADAIIHSMDSNFSEVL</sequence>
<dbReference type="EMBL" id="BAABCW010000030">
    <property type="protein sequence ID" value="GAA3522692.1"/>
    <property type="molecule type" value="Genomic_DNA"/>
</dbReference>
<reference evidence="2" key="1">
    <citation type="journal article" date="2019" name="Int. J. Syst. Evol. Microbiol.">
        <title>The Global Catalogue of Microorganisms (GCM) 10K type strain sequencing project: providing services to taxonomists for standard genome sequencing and annotation.</title>
        <authorList>
            <consortium name="The Broad Institute Genomics Platform"/>
            <consortium name="The Broad Institute Genome Sequencing Center for Infectious Disease"/>
            <person name="Wu L."/>
            <person name="Ma J."/>
        </authorList>
    </citation>
    <scope>NUCLEOTIDE SEQUENCE [LARGE SCALE GENOMIC DNA]</scope>
    <source>
        <strain evidence="2">JCM 17106</strain>
    </source>
</reference>
<organism evidence="1 2">
    <name type="scientific">Aquimarina addita</name>
    <dbReference type="NCBI Taxonomy" id="870485"/>
    <lineage>
        <taxon>Bacteria</taxon>
        <taxon>Pseudomonadati</taxon>
        <taxon>Bacteroidota</taxon>
        <taxon>Flavobacteriia</taxon>
        <taxon>Flavobacteriales</taxon>
        <taxon>Flavobacteriaceae</taxon>
        <taxon>Aquimarina</taxon>
    </lineage>
</organism>
<proteinExistence type="predicted"/>
<protein>
    <submittedName>
        <fullName evidence="1">Uncharacterized protein</fullName>
    </submittedName>
</protein>
<evidence type="ECO:0000313" key="2">
    <source>
        <dbReference type="Proteomes" id="UP001500459"/>
    </source>
</evidence>
<comment type="caution">
    <text evidence="1">The sequence shown here is derived from an EMBL/GenBank/DDBJ whole genome shotgun (WGS) entry which is preliminary data.</text>
</comment>